<feature type="compositionally biased region" description="Basic residues" evidence="5">
    <location>
        <begin position="523"/>
        <end position="536"/>
    </location>
</feature>
<dbReference type="InterPro" id="IPR014847">
    <property type="entry name" value="FA"/>
</dbReference>
<keyword evidence="4" id="KW-0965">Cell junction</keyword>
<feature type="compositionally biased region" description="Polar residues" evidence="5">
    <location>
        <begin position="831"/>
        <end position="841"/>
    </location>
</feature>
<dbReference type="InterPro" id="IPR019747">
    <property type="entry name" value="FERM_CS"/>
</dbReference>
<feature type="compositionally biased region" description="Basic and acidic residues" evidence="5">
    <location>
        <begin position="441"/>
        <end position="450"/>
    </location>
</feature>
<dbReference type="SMART" id="SM01195">
    <property type="entry name" value="FA"/>
    <property type="match status" value="1"/>
</dbReference>
<dbReference type="Pfam" id="PF09380">
    <property type="entry name" value="FERM_C"/>
    <property type="match status" value="1"/>
</dbReference>
<feature type="compositionally biased region" description="Basic residues" evidence="5">
    <location>
        <begin position="613"/>
        <end position="625"/>
    </location>
</feature>
<dbReference type="InterPro" id="IPR029071">
    <property type="entry name" value="Ubiquitin-like_domsf"/>
</dbReference>
<dbReference type="InterPro" id="IPR019749">
    <property type="entry name" value="Band_41_domain"/>
</dbReference>
<sequence length="1079" mass="122165">MERERPTLIWNSRFEYNGIVYLETAENMNYYDIQPRTVLIYYVEIFIYPSLKIQLFRILCGLIAFETSRFNISLLFQDNNTGQSVLDVAFRHLNLLETAYFGLRFLDPEGQTHWLDPAKKLSRQLKGPDPYTLYFGVKFYAADPCKLLEEITRYQFFLQVKQDILQGRLPVTFDLAAELGAYIIQSELGDYDPRRHSPGYVSEFRFLSNQTLELESRIAELHKTLVGQLPSVAELNYLDKVKWLDMYGVDLHPVLGEDNVEYFLGLTPSGIIVLRNKNTVGNYYWPRISKIYFKGRYFMLRVTDKNNDENTYGFETPSKAACKHLWKCCVEHHAFFRLVQVSPTTPDIFALGSRFRYSGRTEKQAVRDAQLKVRTPPPFSRTPSRRYQRRIVEGANDTSQAEETVKIDHYQSSEIKHVSIPQPAQSFDSPYRATCNTSTTDVRHRSDSPRSTRSAPWSQPHSRGLYNSSVPPSPRSVRSAGPRYRSSSVDSQSSNDSRSCKSRRKHRSRMTSDNESELSKGSNRSHRKHRRHRSRGNRRDSGSEQESTSHRRKSRSRRSDSHYELVDSGSQWREVQRKHSAEGALTQQSTLISNKRSGYTNSGMESESELSYRKHRRQRKHRSRSRSPDSKVWLPDELKKHLEFNLIDTSGMSESQLREIPYTVVQTNNAKQMKIKHLQWGKGDGSSPNEKRTESPPPPYSPQISEANRVRMRVNHSSLKAHSPSGNADLISMTTSSIASNSSTQSNPNMLPRMLDSLSIADNYSFNGSQRSGKSSRVGSSALYGNPNTLLGGLSNGYQDSDSTRVSHEHTDSGLGGEQDLAYSSERSSDSTKQGQGTNKGNCGESRIGLIPVSKSFTSDYQPLNPQQLYPSHSGNMAGSRAKQALNAGKSSVYKQEADSRYGQFKPSRITYNAYNASNNAATTHLEGVSHKQQADARPIFIRTGSKTSNASSNSHLTDHNNSSLRGSLRSIASNPVTNGNETGPLRVQYRMGSSLRSKCSVISDTKSEFDDNYIYSSHITDTNQNINEFSRCQSRSTRSTHNSAKPPLPPISNRSRSASLEYVLTPLIRSSQHRSRPQ</sequence>
<dbReference type="GO" id="GO:0005737">
    <property type="term" value="C:cytoplasm"/>
    <property type="evidence" value="ECO:0007669"/>
    <property type="project" value="UniProtKB-SubCell"/>
</dbReference>
<dbReference type="PANTHER" id="PTHR23280">
    <property type="entry name" value="4.1 G PROTEIN"/>
    <property type="match status" value="1"/>
</dbReference>
<dbReference type="GO" id="GO:0016020">
    <property type="term" value="C:membrane"/>
    <property type="evidence" value="ECO:0007669"/>
    <property type="project" value="UniProtKB-ARBA"/>
</dbReference>
<dbReference type="InterPro" id="IPR035963">
    <property type="entry name" value="FERM_2"/>
</dbReference>
<dbReference type="GO" id="GO:0009887">
    <property type="term" value="P:animal organ morphogenesis"/>
    <property type="evidence" value="ECO:0007669"/>
    <property type="project" value="UniProtKB-ARBA"/>
</dbReference>
<dbReference type="InterPro" id="IPR019748">
    <property type="entry name" value="FERM_central"/>
</dbReference>
<feature type="compositionally biased region" description="Low complexity" evidence="5">
    <location>
        <begin position="475"/>
        <end position="497"/>
    </location>
</feature>
<dbReference type="Pfam" id="PF09379">
    <property type="entry name" value="FERM_N"/>
    <property type="match status" value="1"/>
</dbReference>
<feature type="compositionally biased region" description="Polar residues" evidence="5">
    <location>
        <begin position="1034"/>
        <end position="1044"/>
    </location>
</feature>
<feature type="compositionally biased region" description="Polar residues" evidence="5">
    <location>
        <begin position="945"/>
        <end position="982"/>
    </location>
</feature>
<dbReference type="GO" id="GO:0030182">
    <property type="term" value="P:neuron differentiation"/>
    <property type="evidence" value="ECO:0007669"/>
    <property type="project" value="UniProtKB-ARBA"/>
</dbReference>
<dbReference type="InterPro" id="IPR018979">
    <property type="entry name" value="FERM_N"/>
</dbReference>
<evidence type="ECO:0000256" key="1">
    <source>
        <dbReference type="ARBA" id="ARBA00004282"/>
    </source>
</evidence>
<dbReference type="Pfam" id="PF00373">
    <property type="entry name" value="FERM_M"/>
    <property type="match status" value="1"/>
</dbReference>
<evidence type="ECO:0000313" key="7">
    <source>
        <dbReference type="EMBL" id="KAK9758656.1"/>
    </source>
</evidence>
<dbReference type="GO" id="GO:0031032">
    <property type="term" value="P:actomyosin structure organization"/>
    <property type="evidence" value="ECO:0007669"/>
    <property type="project" value="TreeGrafter"/>
</dbReference>
<feature type="compositionally biased region" description="Basic and acidic residues" evidence="5">
    <location>
        <begin position="802"/>
        <end position="812"/>
    </location>
</feature>
<dbReference type="Pfam" id="PF08736">
    <property type="entry name" value="FA"/>
    <property type="match status" value="1"/>
</dbReference>
<dbReference type="SMART" id="SM00295">
    <property type="entry name" value="B41"/>
    <property type="match status" value="1"/>
</dbReference>
<dbReference type="Gene3D" id="3.10.20.90">
    <property type="entry name" value="Phosphatidylinositol 3-kinase Catalytic Subunit, Chain A, domain 1"/>
    <property type="match status" value="1"/>
</dbReference>
<dbReference type="GO" id="GO:0070161">
    <property type="term" value="C:anchoring junction"/>
    <property type="evidence" value="ECO:0007669"/>
    <property type="project" value="UniProtKB-SubCell"/>
</dbReference>
<name>A0AAW1NA44_POPJA</name>
<dbReference type="PROSITE" id="PS50057">
    <property type="entry name" value="FERM_3"/>
    <property type="match status" value="1"/>
</dbReference>
<evidence type="ECO:0000256" key="3">
    <source>
        <dbReference type="ARBA" id="ARBA00022490"/>
    </source>
</evidence>
<dbReference type="InterPro" id="IPR000299">
    <property type="entry name" value="FERM_domain"/>
</dbReference>
<protein>
    <submittedName>
        <fullName evidence="7">FERM N-terminal domain</fullName>
    </submittedName>
</protein>
<feature type="region of interest" description="Disordered" evidence="5">
    <location>
        <begin position="945"/>
        <end position="986"/>
    </location>
</feature>
<dbReference type="GO" id="GO:0071944">
    <property type="term" value="C:cell periphery"/>
    <property type="evidence" value="ECO:0007669"/>
    <property type="project" value="UniProtKB-ARBA"/>
</dbReference>
<feature type="region of interest" description="Disordered" evidence="5">
    <location>
        <begin position="793"/>
        <end position="847"/>
    </location>
</feature>
<dbReference type="Proteomes" id="UP001458880">
    <property type="component" value="Unassembled WGS sequence"/>
</dbReference>
<reference evidence="7 8" key="1">
    <citation type="journal article" date="2024" name="BMC Genomics">
        <title>De novo assembly and annotation of Popillia japonica's genome with initial clues to its potential as an invasive pest.</title>
        <authorList>
            <person name="Cucini C."/>
            <person name="Boschi S."/>
            <person name="Funari R."/>
            <person name="Cardaioli E."/>
            <person name="Iannotti N."/>
            <person name="Marturano G."/>
            <person name="Paoli F."/>
            <person name="Bruttini M."/>
            <person name="Carapelli A."/>
            <person name="Frati F."/>
            <person name="Nardi F."/>
        </authorList>
    </citation>
    <scope>NUCLEOTIDE SEQUENCE [LARGE SCALE GENOMIC DNA]</scope>
    <source>
        <strain evidence="7">DMR45628</strain>
    </source>
</reference>
<dbReference type="PROSITE" id="PS00661">
    <property type="entry name" value="FERM_2"/>
    <property type="match status" value="1"/>
</dbReference>
<feature type="compositionally biased region" description="Polar residues" evidence="5">
    <location>
        <begin position="422"/>
        <end position="440"/>
    </location>
</feature>
<dbReference type="CDD" id="cd13186">
    <property type="entry name" value="FERM_C_NBL4_NBL5"/>
    <property type="match status" value="1"/>
</dbReference>
<dbReference type="InterPro" id="IPR014352">
    <property type="entry name" value="FERM/acyl-CoA-bd_prot_sf"/>
</dbReference>
<dbReference type="CDD" id="cd14473">
    <property type="entry name" value="FERM_B-lobe"/>
    <property type="match status" value="1"/>
</dbReference>
<dbReference type="PANTHER" id="PTHR23280:SF4">
    <property type="entry name" value="BAND 4.1-LIKE PROTEIN 4A"/>
    <property type="match status" value="1"/>
</dbReference>
<feature type="compositionally biased region" description="Polar residues" evidence="5">
    <location>
        <begin position="585"/>
        <end position="605"/>
    </location>
</feature>
<dbReference type="Gene3D" id="2.30.29.30">
    <property type="entry name" value="Pleckstrin-homology domain (PH domain)/Phosphotyrosine-binding domain (PTB)"/>
    <property type="match status" value="1"/>
</dbReference>
<dbReference type="AlphaFoldDB" id="A0AAW1NA44"/>
<feature type="compositionally biased region" description="Basic residues" evidence="5">
    <location>
        <begin position="500"/>
        <end position="509"/>
    </location>
</feature>
<proteinExistence type="predicted"/>
<feature type="region of interest" description="Disordered" evidence="5">
    <location>
        <begin position="372"/>
        <end position="631"/>
    </location>
</feature>
<dbReference type="SUPFAM" id="SSF47031">
    <property type="entry name" value="Second domain of FERM"/>
    <property type="match status" value="1"/>
</dbReference>
<dbReference type="PRINTS" id="PR00935">
    <property type="entry name" value="BAND41"/>
</dbReference>
<feature type="compositionally biased region" description="Basic and acidic residues" evidence="5">
    <location>
        <begin position="403"/>
        <end position="417"/>
    </location>
</feature>
<keyword evidence="8" id="KW-1185">Reference proteome</keyword>
<organism evidence="7 8">
    <name type="scientific">Popillia japonica</name>
    <name type="common">Japanese beetle</name>
    <dbReference type="NCBI Taxonomy" id="7064"/>
    <lineage>
        <taxon>Eukaryota</taxon>
        <taxon>Metazoa</taxon>
        <taxon>Ecdysozoa</taxon>
        <taxon>Arthropoda</taxon>
        <taxon>Hexapoda</taxon>
        <taxon>Insecta</taxon>
        <taxon>Pterygota</taxon>
        <taxon>Neoptera</taxon>
        <taxon>Endopterygota</taxon>
        <taxon>Coleoptera</taxon>
        <taxon>Polyphaga</taxon>
        <taxon>Scarabaeiformia</taxon>
        <taxon>Scarabaeidae</taxon>
        <taxon>Rutelinae</taxon>
        <taxon>Popillia</taxon>
    </lineage>
</organism>
<evidence type="ECO:0000313" key="8">
    <source>
        <dbReference type="Proteomes" id="UP001458880"/>
    </source>
</evidence>
<dbReference type="FunFam" id="2.30.29.30:FF:000002">
    <property type="entry name" value="Band 4.1-like protein 5 isoform 1"/>
    <property type="match status" value="1"/>
</dbReference>
<dbReference type="InterPro" id="IPR018980">
    <property type="entry name" value="FERM_PH-like_C"/>
</dbReference>
<feature type="compositionally biased region" description="Polar residues" evidence="5">
    <location>
        <begin position="451"/>
        <end position="467"/>
    </location>
</feature>
<evidence type="ECO:0000259" key="6">
    <source>
        <dbReference type="PROSITE" id="PS50057"/>
    </source>
</evidence>
<dbReference type="InterPro" id="IPR011993">
    <property type="entry name" value="PH-like_dom_sf"/>
</dbReference>
<keyword evidence="3" id="KW-0963">Cytoplasm</keyword>
<evidence type="ECO:0000256" key="4">
    <source>
        <dbReference type="ARBA" id="ARBA00022949"/>
    </source>
</evidence>
<accession>A0AAW1NA44</accession>
<dbReference type="GO" id="GO:0005856">
    <property type="term" value="C:cytoskeleton"/>
    <property type="evidence" value="ECO:0007669"/>
    <property type="project" value="TreeGrafter"/>
</dbReference>
<feature type="domain" description="FERM" evidence="6">
    <location>
        <begin position="58"/>
        <end position="340"/>
    </location>
</feature>
<evidence type="ECO:0000256" key="2">
    <source>
        <dbReference type="ARBA" id="ARBA00004496"/>
    </source>
</evidence>
<evidence type="ECO:0000256" key="5">
    <source>
        <dbReference type="SAM" id="MobiDB-lite"/>
    </source>
</evidence>
<dbReference type="SMART" id="SM01196">
    <property type="entry name" value="FERM_C"/>
    <property type="match status" value="1"/>
</dbReference>
<feature type="region of interest" description="Disordered" evidence="5">
    <location>
        <begin position="678"/>
        <end position="707"/>
    </location>
</feature>
<dbReference type="PROSITE" id="PS00660">
    <property type="entry name" value="FERM_1"/>
    <property type="match status" value="1"/>
</dbReference>
<feature type="region of interest" description="Disordered" evidence="5">
    <location>
        <begin position="1034"/>
        <end position="1058"/>
    </location>
</feature>
<comment type="subcellular location">
    <subcellularLocation>
        <location evidence="1">Cell junction</location>
    </subcellularLocation>
    <subcellularLocation>
        <location evidence="2">Cytoplasm</location>
    </subcellularLocation>
</comment>
<dbReference type="EMBL" id="JASPKY010000003">
    <property type="protein sequence ID" value="KAK9758656.1"/>
    <property type="molecule type" value="Genomic_DNA"/>
</dbReference>
<dbReference type="FunFam" id="1.20.80.10:FF:000003">
    <property type="entry name" value="Tyrosine-protein phosphatase non-receptor type 4"/>
    <property type="match status" value="1"/>
</dbReference>
<gene>
    <name evidence="7" type="ORF">QE152_g407</name>
</gene>
<dbReference type="SUPFAM" id="SSF50729">
    <property type="entry name" value="PH domain-like"/>
    <property type="match status" value="1"/>
</dbReference>
<dbReference type="Gene3D" id="1.20.80.10">
    <property type="match status" value="1"/>
</dbReference>
<dbReference type="SUPFAM" id="SSF54236">
    <property type="entry name" value="Ubiquitin-like"/>
    <property type="match status" value="1"/>
</dbReference>
<comment type="caution">
    <text evidence="7">The sequence shown here is derived from an EMBL/GenBank/DDBJ whole genome shotgun (WGS) entry which is preliminary data.</text>
</comment>